<sequence length="314" mass="33688">MRPSVVALASTAIDMRYLLPSFAAAGSGLDLRLGPDWGALDEIDAVLCWHPPHGLAARLPRLRLVHSIAAGVDHITADPTLPADVPVCRVIDPDMASGMVSYVAWAVAHRHRHFDRYLERQRQSVWEESPIVPSRLHRVGIAGMGVLGRAVGAALATLGYDVAGWSRSAKTDLPAGVLGYHGAEELMAFLGRSDTLVCLLPLTEETRGFLAADLFRALPKGAHLVNVGRGAHLVDADLIAALDENHLSAATLDAFTEEPLPGDHPFWHHPRIVVTPHIATRTAPSVVVAQLLDNLARLEAGAPLVGAIDRLRGY</sequence>
<protein>
    <submittedName>
        <fullName evidence="4">Glyoxylate/hydroxypyruvate reductase A</fullName>
    </submittedName>
</protein>
<proteinExistence type="predicted"/>
<reference evidence="4" key="1">
    <citation type="journal article" date="2014" name="Int. J. Syst. Evol. Microbiol.">
        <title>Complete genome sequence of Corynebacterium casei LMG S-19264T (=DSM 44701T), isolated from a smear-ripened cheese.</title>
        <authorList>
            <consortium name="US DOE Joint Genome Institute (JGI-PGF)"/>
            <person name="Walter F."/>
            <person name="Albersmeier A."/>
            <person name="Kalinowski J."/>
            <person name="Ruckert C."/>
        </authorList>
    </citation>
    <scope>NUCLEOTIDE SEQUENCE</scope>
    <source>
        <strain evidence="4">CGMCC 1.15725</strain>
    </source>
</reference>
<dbReference type="CDD" id="cd12164">
    <property type="entry name" value="GDH_like_2"/>
    <property type="match status" value="1"/>
</dbReference>
<dbReference type="Gene3D" id="3.40.50.720">
    <property type="entry name" value="NAD(P)-binding Rossmann-like Domain"/>
    <property type="match status" value="2"/>
</dbReference>
<dbReference type="Pfam" id="PF02826">
    <property type="entry name" value="2-Hacid_dh_C"/>
    <property type="match status" value="1"/>
</dbReference>
<dbReference type="Proteomes" id="UP000646365">
    <property type="component" value="Unassembled WGS sequence"/>
</dbReference>
<dbReference type="InterPro" id="IPR036291">
    <property type="entry name" value="NAD(P)-bd_dom_sf"/>
</dbReference>
<gene>
    <name evidence="4" type="ORF">GCM10011611_58560</name>
</gene>
<evidence type="ECO:0000259" key="3">
    <source>
        <dbReference type="Pfam" id="PF02826"/>
    </source>
</evidence>
<evidence type="ECO:0000313" key="5">
    <source>
        <dbReference type="Proteomes" id="UP000646365"/>
    </source>
</evidence>
<name>A0A8J2Z0X5_9PROT</name>
<dbReference type="RefSeq" id="WP_189051739.1">
    <property type="nucleotide sequence ID" value="NZ_BMJQ01000021.1"/>
</dbReference>
<comment type="caution">
    <text evidence="4">The sequence shown here is derived from an EMBL/GenBank/DDBJ whole genome shotgun (WGS) entry which is preliminary data.</text>
</comment>
<dbReference type="SUPFAM" id="SSF51735">
    <property type="entry name" value="NAD(P)-binding Rossmann-fold domains"/>
    <property type="match status" value="1"/>
</dbReference>
<dbReference type="SUPFAM" id="SSF52283">
    <property type="entry name" value="Formate/glycerate dehydrogenase catalytic domain-like"/>
    <property type="match status" value="1"/>
</dbReference>
<dbReference type="AlphaFoldDB" id="A0A8J2Z0X5"/>
<reference evidence="4" key="2">
    <citation type="submission" date="2020-09" db="EMBL/GenBank/DDBJ databases">
        <authorList>
            <person name="Sun Q."/>
            <person name="Zhou Y."/>
        </authorList>
    </citation>
    <scope>NUCLEOTIDE SEQUENCE</scope>
    <source>
        <strain evidence="4">CGMCC 1.15725</strain>
    </source>
</reference>
<evidence type="ECO:0000256" key="1">
    <source>
        <dbReference type="ARBA" id="ARBA00023002"/>
    </source>
</evidence>
<dbReference type="GO" id="GO:0016491">
    <property type="term" value="F:oxidoreductase activity"/>
    <property type="evidence" value="ECO:0007669"/>
    <property type="project" value="UniProtKB-KW"/>
</dbReference>
<dbReference type="PANTHER" id="PTHR43333">
    <property type="entry name" value="2-HACID_DH_C DOMAIN-CONTAINING PROTEIN"/>
    <property type="match status" value="1"/>
</dbReference>
<dbReference type="InterPro" id="IPR006140">
    <property type="entry name" value="D-isomer_DH_NAD-bd"/>
</dbReference>
<feature type="domain" description="D-isomer specific 2-hydroxyacid dehydrogenase NAD-binding" evidence="3">
    <location>
        <begin position="109"/>
        <end position="279"/>
    </location>
</feature>
<keyword evidence="1" id="KW-0560">Oxidoreductase</keyword>
<accession>A0A8J2Z0X5</accession>
<evidence type="ECO:0000256" key="2">
    <source>
        <dbReference type="ARBA" id="ARBA00023027"/>
    </source>
</evidence>
<keyword evidence="2" id="KW-0520">NAD</keyword>
<dbReference type="GO" id="GO:0051287">
    <property type="term" value="F:NAD binding"/>
    <property type="evidence" value="ECO:0007669"/>
    <property type="project" value="InterPro"/>
</dbReference>
<organism evidence="4 5">
    <name type="scientific">Aliidongia dinghuensis</name>
    <dbReference type="NCBI Taxonomy" id="1867774"/>
    <lineage>
        <taxon>Bacteria</taxon>
        <taxon>Pseudomonadati</taxon>
        <taxon>Pseudomonadota</taxon>
        <taxon>Alphaproteobacteria</taxon>
        <taxon>Rhodospirillales</taxon>
        <taxon>Dongiaceae</taxon>
        <taxon>Aliidongia</taxon>
    </lineage>
</organism>
<dbReference type="PANTHER" id="PTHR43333:SF1">
    <property type="entry name" value="D-ISOMER SPECIFIC 2-HYDROXYACID DEHYDROGENASE NAD-BINDING DOMAIN-CONTAINING PROTEIN"/>
    <property type="match status" value="1"/>
</dbReference>
<dbReference type="EMBL" id="BMJQ01000021">
    <property type="protein sequence ID" value="GGF44422.1"/>
    <property type="molecule type" value="Genomic_DNA"/>
</dbReference>
<evidence type="ECO:0000313" key="4">
    <source>
        <dbReference type="EMBL" id="GGF44422.1"/>
    </source>
</evidence>
<keyword evidence="5" id="KW-1185">Reference proteome</keyword>